<feature type="transmembrane region" description="Helical" evidence="1">
    <location>
        <begin position="102"/>
        <end position="123"/>
    </location>
</feature>
<feature type="transmembrane region" description="Helical" evidence="1">
    <location>
        <begin position="21"/>
        <end position="40"/>
    </location>
</feature>
<dbReference type="KEGG" id="hrr:HZS55_11325"/>
<evidence type="ECO:0000313" key="3">
    <source>
        <dbReference type="Proteomes" id="UP000509667"/>
    </source>
</evidence>
<feature type="transmembrane region" description="Helical" evidence="1">
    <location>
        <begin position="204"/>
        <end position="224"/>
    </location>
</feature>
<feature type="transmembrane region" description="Helical" evidence="1">
    <location>
        <begin position="60"/>
        <end position="81"/>
    </location>
</feature>
<gene>
    <name evidence="2" type="ORF">HZS55_11325</name>
</gene>
<dbReference type="AlphaFoldDB" id="A0A7D5TLV3"/>
<dbReference type="EMBL" id="CP058910">
    <property type="protein sequence ID" value="QLH77852.1"/>
    <property type="molecule type" value="Genomic_DNA"/>
</dbReference>
<proteinExistence type="predicted"/>
<feature type="transmembrane region" description="Helical" evidence="1">
    <location>
        <begin position="258"/>
        <end position="278"/>
    </location>
</feature>
<evidence type="ECO:0000313" key="2">
    <source>
        <dbReference type="EMBL" id="QLH77852.1"/>
    </source>
</evidence>
<feature type="transmembrane region" description="Helical" evidence="1">
    <location>
        <begin position="175"/>
        <end position="192"/>
    </location>
</feature>
<dbReference type="GeneID" id="56078462"/>
<keyword evidence="1" id="KW-1133">Transmembrane helix</keyword>
<dbReference type="Proteomes" id="UP000509667">
    <property type="component" value="Chromosome"/>
</dbReference>
<feature type="transmembrane region" description="Helical" evidence="1">
    <location>
        <begin position="143"/>
        <end position="163"/>
    </location>
</feature>
<keyword evidence="1" id="KW-0472">Membrane</keyword>
<accession>A0A7D5TLV3</accession>
<reference evidence="2 3" key="1">
    <citation type="submission" date="2020-07" db="EMBL/GenBank/DDBJ databases">
        <title>Halosimplex pelagicum sp. nov. and Halosimplex rubrum sp. nov., isolated from salted brown alga Laminaria, and emended description of the genus Halosimplex.</title>
        <authorList>
            <person name="Cui H."/>
        </authorList>
    </citation>
    <scope>NUCLEOTIDE SEQUENCE [LARGE SCALE GENOMIC DNA]</scope>
    <source>
        <strain evidence="2 3">R27</strain>
    </source>
</reference>
<sequence length="311" mass="31501">MDLAQLRAPFDGRPLARETTVAVVAFGAFTLWIQALWWVAYRATSALGPTAFVSGDLAELAATALSNRAVLLVGIAAFALVHGRLRGQPVGVSLPGRSDVPTVATAALVPVAGVAAITVLASTQGTTLAVLEGTYYAQNTGPLLPATLTLLTVLVGLPAYVLVAHEIVQRPLSAAGRPWAAVAVTTLFVGTIGPRELVGTGLPMRAVVVFLVLAASVALPAVAAHTFEYEWLPLLCGIPLALFVGGVLVGFAGQTDGVADGALALVGLAVVAVAAYGYERTGSVVVPAVAYVAFVVSSDAVAFALGIGATP</sequence>
<feature type="transmembrane region" description="Helical" evidence="1">
    <location>
        <begin position="231"/>
        <end position="252"/>
    </location>
</feature>
<dbReference type="OrthoDB" id="385018at2157"/>
<dbReference type="RefSeq" id="WP_179907763.1">
    <property type="nucleotide sequence ID" value="NZ_CP058910.1"/>
</dbReference>
<organism evidence="2 3">
    <name type="scientific">Halosimplex rubrum</name>
    <dbReference type="NCBI Taxonomy" id="869889"/>
    <lineage>
        <taxon>Archaea</taxon>
        <taxon>Methanobacteriati</taxon>
        <taxon>Methanobacteriota</taxon>
        <taxon>Stenosarchaea group</taxon>
        <taxon>Halobacteria</taxon>
        <taxon>Halobacteriales</taxon>
        <taxon>Haloarculaceae</taxon>
        <taxon>Halosimplex</taxon>
    </lineage>
</organism>
<keyword evidence="3" id="KW-1185">Reference proteome</keyword>
<keyword evidence="1" id="KW-0812">Transmembrane</keyword>
<protein>
    <submittedName>
        <fullName evidence="2">Uncharacterized protein</fullName>
    </submittedName>
</protein>
<feature type="transmembrane region" description="Helical" evidence="1">
    <location>
        <begin position="285"/>
        <end position="309"/>
    </location>
</feature>
<name>A0A7D5TLV3_9EURY</name>
<evidence type="ECO:0000256" key="1">
    <source>
        <dbReference type="SAM" id="Phobius"/>
    </source>
</evidence>